<protein>
    <submittedName>
        <fullName evidence="4">Retrovirus-related Pol polyprotein from transposon TNT 1-94</fullName>
    </submittedName>
</protein>
<accession>A0A183I862</accession>
<reference evidence="2 3" key="2">
    <citation type="submission" date="2018-11" db="EMBL/GenBank/DDBJ databases">
        <authorList>
            <consortium name="Pathogen Informatics"/>
        </authorList>
    </citation>
    <scope>NUCLEOTIDE SEQUENCE [LARGE SCALE GENOMIC DNA]</scope>
</reference>
<sequence>MEHNDVEGTDLVEDAVGERNASDVDGANIADDNDLVTPKAPFLYESSLVLIVGASLQHVNHTKDQK</sequence>
<gene>
    <name evidence="2" type="ORF">OFLC_LOCUS15924</name>
</gene>
<evidence type="ECO:0000256" key="1">
    <source>
        <dbReference type="SAM" id="MobiDB-lite"/>
    </source>
</evidence>
<dbReference type="AlphaFoldDB" id="A0A183I862"/>
<dbReference type="Proteomes" id="UP000267606">
    <property type="component" value="Unassembled WGS sequence"/>
</dbReference>
<dbReference type="WBParaSite" id="OFLC_0001593701-mRNA-1">
    <property type="protein sequence ID" value="OFLC_0001593701-mRNA-1"/>
    <property type="gene ID" value="OFLC_0001593701"/>
</dbReference>
<proteinExistence type="predicted"/>
<evidence type="ECO:0000313" key="4">
    <source>
        <dbReference type="WBParaSite" id="OFLC_0001593701-mRNA-1"/>
    </source>
</evidence>
<feature type="region of interest" description="Disordered" evidence="1">
    <location>
        <begin position="1"/>
        <end position="32"/>
    </location>
</feature>
<dbReference type="EMBL" id="UZAJ01043266">
    <property type="protein sequence ID" value="VDP25004.1"/>
    <property type="molecule type" value="Genomic_DNA"/>
</dbReference>
<evidence type="ECO:0000313" key="3">
    <source>
        <dbReference type="Proteomes" id="UP000267606"/>
    </source>
</evidence>
<name>A0A183I862_9BILA</name>
<reference evidence="4" key="1">
    <citation type="submission" date="2016-06" db="UniProtKB">
        <authorList>
            <consortium name="WormBaseParasite"/>
        </authorList>
    </citation>
    <scope>IDENTIFICATION</scope>
</reference>
<keyword evidence="3" id="KW-1185">Reference proteome</keyword>
<evidence type="ECO:0000313" key="2">
    <source>
        <dbReference type="EMBL" id="VDP25004.1"/>
    </source>
</evidence>
<organism evidence="4">
    <name type="scientific">Onchocerca flexuosa</name>
    <dbReference type="NCBI Taxonomy" id="387005"/>
    <lineage>
        <taxon>Eukaryota</taxon>
        <taxon>Metazoa</taxon>
        <taxon>Ecdysozoa</taxon>
        <taxon>Nematoda</taxon>
        <taxon>Chromadorea</taxon>
        <taxon>Rhabditida</taxon>
        <taxon>Spirurina</taxon>
        <taxon>Spiruromorpha</taxon>
        <taxon>Filarioidea</taxon>
        <taxon>Onchocercidae</taxon>
        <taxon>Onchocerca</taxon>
    </lineage>
</organism>